<dbReference type="InterPro" id="IPR052895">
    <property type="entry name" value="HetReg/Transcr_Mod"/>
</dbReference>
<gene>
    <name evidence="2" type="ORF">IFR04_015051</name>
</gene>
<evidence type="ECO:0000313" key="2">
    <source>
        <dbReference type="EMBL" id="KAG4411806.1"/>
    </source>
</evidence>
<organism evidence="2 3">
    <name type="scientific">Cadophora malorum</name>
    <dbReference type="NCBI Taxonomy" id="108018"/>
    <lineage>
        <taxon>Eukaryota</taxon>
        <taxon>Fungi</taxon>
        <taxon>Dikarya</taxon>
        <taxon>Ascomycota</taxon>
        <taxon>Pezizomycotina</taxon>
        <taxon>Leotiomycetes</taxon>
        <taxon>Helotiales</taxon>
        <taxon>Ploettnerulaceae</taxon>
        <taxon>Cadophora</taxon>
    </lineage>
</organism>
<name>A0A8H7VYW5_9HELO</name>
<dbReference type="OrthoDB" id="5386682at2759"/>
<dbReference type="EMBL" id="JAFJYH010000437">
    <property type="protein sequence ID" value="KAG4411806.1"/>
    <property type="molecule type" value="Genomic_DNA"/>
</dbReference>
<keyword evidence="3" id="KW-1185">Reference proteome</keyword>
<reference evidence="2" key="1">
    <citation type="submission" date="2021-02" db="EMBL/GenBank/DDBJ databases">
        <title>Genome sequence Cadophora malorum strain M34.</title>
        <authorList>
            <person name="Stefanovic E."/>
            <person name="Vu D."/>
            <person name="Scully C."/>
            <person name="Dijksterhuis J."/>
            <person name="Roader J."/>
            <person name="Houbraken J."/>
        </authorList>
    </citation>
    <scope>NUCLEOTIDE SEQUENCE</scope>
    <source>
        <strain evidence="2">M34</strain>
    </source>
</reference>
<sequence>MANTPSIHIPYSYQSLKAGQIRLLKLLPGSQPQKIKCRLVSGFLESKPSYEALSYSWGSSKDQHHEVWIDGVLARVRDNLYDALLSLRRPCHERVLWVDAICINQSNDKERSSQITRMGEIYGQADEVFIYIGAKSNSSRQALSFIEDIYTKMCPYGPENDPQLRKYELLKFIEDPQNVHRWEALDNLCKRRYWKRRWIIQEIALASKCRIQCGEDCLGWEPFEAVCQEIEKLPKPSDRDQPYPIAVESIRHSLATRHAGLRGQGQKIFSLQFLLEAFEQSRCKEPRDKIYAVLALADLSSPEPLVANYEKTLLEVYVDVTWFLARNYESKTPLGTRHLGFSKSIVRASQSVQRNLGDVSLDINQDILEAISASLSIPRSMAAGVILIKGLIGGVITHTHPYTNNTSVEDVAKTFRSLPSYHCRPRRTLKRTTILQHGVDGFDEDDHKRVVSFNSRISYGMRGWSPQPYEPRDEEQVSDGGFIPEAHGRNVKRRNSLEVKDQGGLKIFLEKSGLMGIAPAEAREGDITCHFLNCDAAAIIRRQGDKYMFVGRTLIFNREGCSSMRLNEWSTKNFKYFVPNEEQFPACTNSVSFYVDVATLQLLTR</sequence>
<protein>
    <recommendedName>
        <fullName evidence="1">Heterokaryon incompatibility domain-containing protein</fullName>
    </recommendedName>
</protein>
<accession>A0A8H7VYW5</accession>
<dbReference type="Proteomes" id="UP000664132">
    <property type="component" value="Unassembled WGS sequence"/>
</dbReference>
<evidence type="ECO:0000313" key="3">
    <source>
        <dbReference type="Proteomes" id="UP000664132"/>
    </source>
</evidence>
<comment type="caution">
    <text evidence="2">The sequence shown here is derived from an EMBL/GenBank/DDBJ whole genome shotgun (WGS) entry which is preliminary data.</text>
</comment>
<dbReference type="Pfam" id="PF06985">
    <property type="entry name" value="HET"/>
    <property type="match status" value="1"/>
</dbReference>
<feature type="domain" description="Heterokaryon incompatibility" evidence="1">
    <location>
        <begin position="50"/>
        <end position="202"/>
    </location>
</feature>
<dbReference type="AlphaFoldDB" id="A0A8H7VYW5"/>
<dbReference type="PANTHER" id="PTHR24148">
    <property type="entry name" value="ANKYRIN REPEAT DOMAIN-CONTAINING PROTEIN 39 HOMOLOG-RELATED"/>
    <property type="match status" value="1"/>
</dbReference>
<dbReference type="PANTHER" id="PTHR24148:SF64">
    <property type="entry name" value="HETEROKARYON INCOMPATIBILITY DOMAIN-CONTAINING PROTEIN"/>
    <property type="match status" value="1"/>
</dbReference>
<dbReference type="InterPro" id="IPR010730">
    <property type="entry name" value="HET"/>
</dbReference>
<evidence type="ECO:0000259" key="1">
    <source>
        <dbReference type="Pfam" id="PF06985"/>
    </source>
</evidence>
<proteinExistence type="predicted"/>